<dbReference type="AlphaFoldDB" id="A0A9N9E004"/>
<dbReference type="EMBL" id="CAJVPY010006237">
    <property type="protein sequence ID" value="CAG8658954.1"/>
    <property type="molecule type" value="Genomic_DNA"/>
</dbReference>
<feature type="non-terminal residue" evidence="3">
    <location>
        <position position="192"/>
    </location>
</feature>
<evidence type="ECO:0000313" key="4">
    <source>
        <dbReference type="Proteomes" id="UP000789405"/>
    </source>
</evidence>
<evidence type="ECO:0000313" key="3">
    <source>
        <dbReference type="EMBL" id="CAG8658954.1"/>
    </source>
</evidence>
<dbReference type="Proteomes" id="UP000789405">
    <property type="component" value="Unassembled WGS sequence"/>
</dbReference>
<keyword evidence="1" id="KW-1133">Transmembrane helix</keyword>
<evidence type="ECO:0000256" key="1">
    <source>
        <dbReference type="SAM" id="Phobius"/>
    </source>
</evidence>
<keyword evidence="1" id="KW-0472">Membrane</keyword>
<feature type="signal peptide" evidence="2">
    <location>
        <begin position="1"/>
        <end position="16"/>
    </location>
</feature>
<accession>A0A9N9E004</accession>
<protein>
    <submittedName>
        <fullName evidence="3">14320_t:CDS:1</fullName>
    </submittedName>
</protein>
<reference evidence="3" key="1">
    <citation type="submission" date="2021-06" db="EMBL/GenBank/DDBJ databases">
        <authorList>
            <person name="Kallberg Y."/>
            <person name="Tangrot J."/>
            <person name="Rosling A."/>
        </authorList>
    </citation>
    <scope>NUCLEOTIDE SEQUENCE</scope>
    <source>
        <strain evidence="3">MA453B</strain>
    </source>
</reference>
<keyword evidence="1" id="KW-0812">Transmembrane</keyword>
<feature type="transmembrane region" description="Helical" evidence="1">
    <location>
        <begin position="32"/>
        <end position="53"/>
    </location>
</feature>
<evidence type="ECO:0000256" key="2">
    <source>
        <dbReference type="SAM" id="SignalP"/>
    </source>
</evidence>
<dbReference type="OrthoDB" id="3256745at2759"/>
<keyword evidence="4" id="KW-1185">Reference proteome</keyword>
<comment type="caution">
    <text evidence="3">The sequence shown here is derived from an EMBL/GenBank/DDBJ whole genome shotgun (WGS) entry which is preliminary data.</text>
</comment>
<gene>
    <name evidence="3" type="ORF">DERYTH_LOCUS10602</name>
</gene>
<feature type="transmembrane region" description="Helical" evidence="1">
    <location>
        <begin position="150"/>
        <end position="177"/>
    </location>
</feature>
<name>A0A9N9E004_9GLOM</name>
<proteinExistence type="predicted"/>
<keyword evidence="2" id="KW-0732">Signal</keyword>
<organism evidence="3 4">
    <name type="scientific">Dentiscutata erythropus</name>
    <dbReference type="NCBI Taxonomy" id="1348616"/>
    <lineage>
        <taxon>Eukaryota</taxon>
        <taxon>Fungi</taxon>
        <taxon>Fungi incertae sedis</taxon>
        <taxon>Mucoromycota</taxon>
        <taxon>Glomeromycotina</taxon>
        <taxon>Glomeromycetes</taxon>
        <taxon>Diversisporales</taxon>
        <taxon>Gigasporaceae</taxon>
        <taxon>Dentiscutata</taxon>
    </lineage>
</organism>
<sequence>MFQMACAFCFAIQTYAQLVLFHQATTSSLKRFFQCFVIIYPIVMLSILIGLSLRFHTVKPRRMNCDVTDPAWVRLFSFSGINQLCSIPGVILSGRAAYEVYKHMDLLRSSSSHSNSSTEVITQDSSIQRPKFSRDPFSKKSKSYSVTKAAAIRMVTFSLLFALINLFACITSFSAIFKDVSIDREPSSVDFV</sequence>
<feature type="chain" id="PRO_5040370698" evidence="2">
    <location>
        <begin position="17"/>
        <end position="192"/>
    </location>
</feature>